<dbReference type="Pfam" id="PF02798">
    <property type="entry name" value="GST_N"/>
    <property type="match status" value="1"/>
</dbReference>
<evidence type="ECO:0000256" key="2">
    <source>
        <dbReference type="ARBA" id="ARBA00022679"/>
    </source>
</evidence>
<keyword evidence="6" id="KW-1185">Reference proteome</keyword>
<feature type="domain" description="GST C-terminal" evidence="4">
    <location>
        <begin position="85"/>
        <end position="195"/>
    </location>
</feature>
<comment type="similarity">
    <text evidence="1">Belongs to the GST superfamily.</text>
</comment>
<dbReference type="Gene3D" id="1.20.1050.10">
    <property type="match status" value="1"/>
</dbReference>
<dbReference type="InterPro" id="IPR010987">
    <property type="entry name" value="Glutathione-S-Trfase_C-like"/>
</dbReference>
<dbReference type="InterPro" id="IPR004045">
    <property type="entry name" value="Glutathione_S-Trfase_N"/>
</dbReference>
<dbReference type="InterPro" id="IPR036249">
    <property type="entry name" value="Thioredoxin-like_sf"/>
</dbReference>
<dbReference type="PROSITE" id="PS50404">
    <property type="entry name" value="GST_NTER"/>
    <property type="match status" value="1"/>
</dbReference>
<dbReference type="Proteomes" id="UP000237839">
    <property type="component" value="Unassembled WGS sequence"/>
</dbReference>
<sequence>MKLYFTPRSSATRPRWLLEELGVPYELVKLDFAQREHQTAAYLQLHPFGEVPALVDGDLRLFESLAICFYLADYSPEAQLAPSLGSPERARYMQWLIFAETRLEPVVKQFLNHSNSPEPANAQIYASLNHVLGIIDTELDGRDFIAAGHFTAADLVLASILHLANAMKLLEGYPRLVKYVYFHCQRPALQRAVTA</sequence>
<dbReference type="SUPFAM" id="SSF52833">
    <property type="entry name" value="Thioredoxin-like"/>
    <property type="match status" value="1"/>
</dbReference>
<dbReference type="Gene3D" id="3.40.30.10">
    <property type="entry name" value="Glutaredoxin"/>
    <property type="match status" value="1"/>
</dbReference>
<dbReference type="SFLD" id="SFLDG01150">
    <property type="entry name" value="Main.1:_Beta-like"/>
    <property type="match status" value="1"/>
</dbReference>
<dbReference type="PANTHER" id="PTHR44051">
    <property type="entry name" value="GLUTATHIONE S-TRANSFERASE-RELATED"/>
    <property type="match status" value="1"/>
</dbReference>
<dbReference type="PROSITE" id="PS50405">
    <property type="entry name" value="GST_CTER"/>
    <property type="match status" value="1"/>
</dbReference>
<evidence type="ECO:0000259" key="3">
    <source>
        <dbReference type="PROSITE" id="PS50404"/>
    </source>
</evidence>
<dbReference type="CDD" id="cd03207">
    <property type="entry name" value="GST_C_8"/>
    <property type="match status" value="1"/>
</dbReference>
<dbReference type="PANTHER" id="PTHR44051:SF8">
    <property type="entry name" value="GLUTATHIONE S-TRANSFERASE GSTA"/>
    <property type="match status" value="1"/>
</dbReference>
<dbReference type="OrthoDB" id="3828095at2"/>
<dbReference type="SFLD" id="SFLDG00358">
    <property type="entry name" value="Main_(cytGST)"/>
    <property type="match status" value="1"/>
</dbReference>
<keyword evidence="2 5" id="KW-0808">Transferase</keyword>
<evidence type="ECO:0000259" key="4">
    <source>
        <dbReference type="PROSITE" id="PS50405"/>
    </source>
</evidence>
<proteinExistence type="inferred from homology"/>
<dbReference type="InterPro" id="IPR036282">
    <property type="entry name" value="Glutathione-S-Trfase_C_sf"/>
</dbReference>
<protein>
    <submittedName>
        <fullName evidence="5">Glutathione S-transferase</fullName>
    </submittedName>
</protein>
<dbReference type="EMBL" id="PUGF01000037">
    <property type="protein sequence ID" value="PRC90745.1"/>
    <property type="molecule type" value="Genomic_DNA"/>
</dbReference>
<dbReference type="RefSeq" id="WP_105534296.1">
    <property type="nucleotide sequence ID" value="NZ_PUGF01000037.1"/>
</dbReference>
<dbReference type="GO" id="GO:0016740">
    <property type="term" value="F:transferase activity"/>
    <property type="evidence" value="ECO:0007669"/>
    <property type="project" value="UniProtKB-KW"/>
</dbReference>
<evidence type="ECO:0000256" key="1">
    <source>
        <dbReference type="ARBA" id="ARBA00007409"/>
    </source>
</evidence>
<evidence type="ECO:0000313" key="6">
    <source>
        <dbReference type="Proteomes" id="UP000237839"/>
    </source>
</evidence>
<dbReference type="AlphaFoldDB" id="A0A2S9GSR4"/>
<comment type="caution">
    <text evidence="5">The sequence shown here is derived from an EMBL/GenBank/DDBJ whole genome shotgun (WGS) entry which is preliminary data.</text>
</comment>
<feature type="domain" description="GST N-terminal" evidence="3">
    <location>
        <begin position="1"/>
        <end position="79"/>
    </location>
</feature>
<gene>
    <name evidence="5" type="ORF">S2091_4571</name>
</gene>
<dbReference type="SUPFAM" id="SSF47616">
    <property type="entry name" value="GST C-terminal domain-like"/>
    <property type="match status" value="1"/>
</dbReference>
<dbReference type="FunFam" id="3.40.30.10:FF:000039">
    <property type="entry name" value="Glutathione S-transferase domain"/>
    <property type="match status" value="1"/>
</dbReference>
<dbReference type="CDD" id="cd03046">
    <property type="entry name" value="GST_N_GTT1_like"/>
    <property type="match status" value="1"/>
</dbReference>
<organism evidence="5 6">
    <name type="scientific">Solimicrobium silvestre</name>
    <dbReference type="NCBI Taxonomy" id="2099400"/>
    <lineage>
        <taxon>Bacteria</taxon>
        <taxon>Pseudomonadati</taxon>
        <taxon>Pseudomonadota</taxon>
        <taxon>Betaproteobacteria</taxon>
        <taxon>Burkholderiales</taxon>
        <taxon>Oxalobacteraceae</taxon>
        <taxon>Solimicrobium</taxon>
    </lineage>
</organism>
<name>A0A2S9GSR4_9BURK</name>
<dbReference type="SFLD" id="SFLDS00019">
    <property type="entry name" value="Glutathione_Transferase_(cytos"/>
    <property type="match status" value="1"/>
</dbReference>
<dbReference type="InterPro" id="IPR040079">
    <property type="entry name" value="Glutathione_S-Trfase"/>
</dbReference>
<reference evidence="5 6" key="1">
    <citation type="submission" date="2018-02" db="EMBL/GenBank/DDBJ databases">
        <title>Solimicrobium silvestre gen. nov., sp. nov., isolated from alpine forest soil.</title>
        <authorList>
            <person name="Margesin R."/>
            <person name="Albuquerque L."/>
            <person name="Zhang D.-C."/>
            <person name="Froufe H.J.C."/>
            <person name="Severino R."/>
            <person name="Roxo I."/>
            <person name="Egas C."/>
            <person name="Da Costa M.S."/>
        </authorList>
    </citation>
    <scope>NUCLEOTIDE SEQUENCE [LARGE SCALE GENOMIC DNA]</scope>
    <source>
        <strain evidence="5 6">S20-91</strain>
    </source>
</reference>
<evidence type="ECO:0000313" key="5">
    <source>
        <dbReference type="EMBL" id="PRC90745.1"/>
    </source>
</evidence>
<accession>A0A2S9GSR4</accession>
<dbReference type="Pfam" id="PF13410">
    <property type="entry name" value="GST_C_2"/>
    <property type="match status" value="1"/>
</dbReference>